<evidence type="ECO:0000313" key="8">
    <source>
        <dbReference type="Proteomes" id="UP000267096"/>
    </source>
</evidence>
<evidence type="ECO:0000256" key="1">
    <source>
        <dbReference type="ARBA" id="ARBA00009613"/>
    </source>
</evidence>
<gene>
    <name evidence="7" type="ORF">ASIM_LOCUS2649</name>
</gene>
<evidence type="ECO:0000256" key="3">
    <source>
        <dbReference type="ARBA" id="ARBA00019899"/>
    </source>
</evidence>
<sequence length="179" mass="19735">MSTIRVLVTGAAGQIGYSLSLQIAKGDVFGKETPIVLVLLDIPQMQSALEGVQFELLDCALANVKVVSTNEKDAFHDIDYAFLVGAMPRKQGMERKDLLSANVKIFKSQGQALANFAKPTTKVTLQSTRTMLRNFSTQKFHHITLATTKNFSLSSNNDMRMISPDGVERNSFVFCEVTQ</sequence>
<reference evidence="7 8" key="2">
    <citation type="submission" date="2018-11" db="EMBL/GenBank/DDBJ databases">
        <authorList>
            <consortium name="Pathogen Informatics"/>
        </authorList>
    </citation>
    <scope>NUCLEOTIDE SEQUENCE [LARGE SCALE GENOMIC DNA]</scope>
</reference>
<evidence type="ECO:0000256" key="2">
    <source>
        <dbReference type="ARBA" id="ARBA00012995"/>
    </source>
</evidence>
<evidence type="ECO:0000259" key="6">
    <source>
        <dbReference type="Pfam" id="PF00056"/>
    </source>
</evidence>
<organism evidence="9">
    <name type="scientific">Anisakis simplex</name>
    <name type="common">Herring worm</name>
    <dbReference type="NCBI Taxonomy" id="6269"/>
    <lineage>
        <taxon>Eukaryota</taxon>
        <taxon>Metazoa</taxon>
        <taxon>Ecdysozoa</taxon>
        <taxon>Nematoda</taxon>
        <taxon>Chromadorea</taxon>
        <taxon>Rhabditida</taxon>
        <taxon>Spirurina</taxon>
        <taxon>Ascaridomorpha</taxon>
        <taxon>Ascaridoidea</taxon>
        <taxon>Anisakidae</taxon>
        <taxon>Anisakis</taxon>
        <taxon>Anisakis simplex complex</taxon>
    </lineage>
</organism>
<dbReference type="Pfam" id="PF00056">
    <property type="entry name" value="Ldh_1_N"/>
    <property type="match status" value="1"/>
</dbReference>
<keyword evidence="8" id="KW-1185">Reference proteome</keyword>
<dbReference type="EC" id="1.1.1.37" evidence="2"/>
<dbReference type="EMBL" id="UYRR01003650">
    <property type="protein sequence ID" value="VDK20328.1"/>
    <property type="molecule type" value="Genomic_DNA"/>
</dbReference>
<dbReference type="Gene3D" id="3.40.50.720">
    <property type="entry name" value="NAD(P)-binding Rossmann-like Domain"/>
    <property type="match status" value="1"/>
</dbReference>
<evidence type="ECO:0000256" key="4">
    <source>
        <dbReference type="ARBA" id="ARBA00023002"/>
    </source>
</evidence>
<dbReference type="GO" id="GO:0006108">
    <property type="term" value="P:malate metabolic process"/>
    <property type="evidence" value="ECO:0007669"/>
    <property type="project" value="InterPro"/>
</dbReference>
<keyword evidence="4" id="KW-0560">Oxidoreductase</keyword>
<protein>
    <recommendedName>
        <fullName evidence="3">Malate dehydrogenase, cytoplasmic</fullName>
        <ecNumber evidence="2">1.1.1.37</ecNumber>
    </recommendedName>
</protein>
<dbReference type="InterPro" id="IPR036291">
    <property type="entry name" value="NAD(P)-bd_dom_sf"/>
</dbReference>
<dbReference type="GO" id="GO:0030060">
    <property type="term" value="F:L-malate dehydrogenase (NAD+) activity"/>
    <property type="evidence" value="ECO:0007669"/>
    <property type="project" value="UniProtKB-EC"/>
</dbReference>
<dbReference type="WBParaSite" id="ASIM_0000279501-mRNA-1">
    <property type="protein sequence ID" value="ASIM_0000279501-mRNA-1"/>
    <property type="gene ID" value="ASIM_0000279501"/>
</dbReference>
<dbReference type="Proteomes" id="UP000267096">
    <property type="component" value="Unassembled WGS sequence"/>
</dbReference>
<dbReference type="SUPFAM" id="SSF51735">
    <property type="entry name" value="NAD(P)-binding Rossmann-fold domains"/>
    <property type="match status" value="1"/>
</dbReference>
<reference evidence="9" key="1">
    <citation type="submission" date="2017-02" db="UniProtKB">
        <authorList>
            <consortium name="WormBaseParasite"/>
        </authorList>
    </citation>
    <scope>IDENTIFICATION</scope>
</reference>
<accession>A0A0M3J5G4</accession>
<dbReference type="FunFam" id="3.40.50.720:FF:000010">
    <property type="entry name" value="Malate dehydrogenase"/>
    <property type="match status" value="1"/>
</dbReference>
<comment type="similarity">
    <text evidence="1">Belongs to the LDH/MDH superfamily. MDH type 2 family.</text>
</comment>
<proteinExistence type="inferred from homology"/>
<evidence type="ECO:0000256" key="5">
    <source>
        <dbReference type="ARBA" id="ARBA00023027"/>
    </source>
</evidence>
<dbReference type="OrthoDB" id="4069699at2759"/>
<evidence type="ECO:0000313" key="9">
    <source>
        <dbReference type="WBParaSite" id="ASIM_0000279501-mRNA-1"/>
    </source>
</evidence>
<name>A0A0M3J5G4_ANISI</name>
<dbReference type="InterPro" id="IPR010945">
    <property type="entry name" value="Malate_DH_type2"/>
</dbReference>
<feature type="domain" description="Lactate/malate dehydrogenase N-terminal" evidence="6">
    <location>
        <begin position="5"/>
        <end position="123"/>
    </location>
</feature>
<evidence type="ECO:0000313" key="7">
    <source>
        <dbReference type="EMBL" id="VDK20328.1"/>
    </source>
</evidence>
<keyword evidence="5" id="KW-0520">NAD</keyword>
<dbReference type="PANTHER" id="PTHR23382">
    <property type="entry name" value="MALATE DEHYDROGENASE"/>
    <property type="match status" value="1"/>
</dbReference>
<dbReference type="InterPro" id="IPR001236">
    <property type="entry name" value="Lactate/malate_DH_N"/>
</dbReference>
<dbReference type="AlphaFoldDB" id="A0A0M3J5G4"/>